<sequence>MITSRSSSQKEYGHHTSIVILSNANKEGGKDGKDTTSSYSSLLSIRNRSPRMLSLVKFNIPTSENENANQRDEESRSSLKSDDQFIEDFLPAEIAKEEKDENFKRFSYYKTKSDRAKLSYSVHQVGKELILEDDVSLMDWISRHGAKVKGNFEKVVSQLCKFICLILYHSQ</sequence>
<feature type="compositionally biased region" description="Basic and acidic residues" evidence="1">
    <location>
        <begin position="69"/>
        <end position="83"/>
    </location>
</feature>
<gene>
    <name evidence="2" type="ORF">CTEN210_00508</name>
</gene>
<keyword evidence="3" id="KW-1185">Reference proteome</keyword>
<evidence type="ECO:0000313" key="2">
    <source>
        <dbReference type="EMBL" id="GFH44034.1"/>
    </source>
</evidence>
<accession>A0AAD3CE89</accession>
<feature type="region of interest" description="Disordered" evidence="1">
    <location>
        <begin position="59"/>
        <end position="83"/>
    </location>
</feature>
<reference evidence="2 3" key="1">
    <citation type="journal article" date="2021" name="Sci. Rep.">
        <title>The genome of the diatom Chaetoceros tenuissimus carries an ancient integrated fragment of an extant virus.</title>
        <authorList>
            <person name="Hongo Y."/>
            <person name="Kimura K."/>
            <person name="Takaki Y."/>
            <person name="Yoshida Y."/>
            <person name="Baba S."/>
            <person name="Kobayashi G."/>
            <person name="Nagasaki K."/>
            <person name="Hano T."/>
            <person name="Tomaru Y."/>
        </authorList>
    </citation>
    <scope>NUCLEOTIDE SEQUENCE [LARGE SCALE GENOMIC DNA]</scope>
    <source>
        <strain evidence="2 3">NIES-3715</strain>
    </source>
</reference>
<evidence type="ECO:0000256" key="1">
    <source>
        <dbReference type="SAM" id="MobiDB-lite"/>
    </source>
</evidence>
<proteinExistence type="predicted"/>
<dbReference type="EMBL" id="BLLK01000019">
    <property type="protein sequence ID" value="GFH44034.1"/>
    <property type="molecule type" value="Genomic_DNA"/>
</dbReference>
<protein>
    <submittedName>
        <fullName evidence="2">Uncharacterized protein</fullName>
    </submittedName>
</protein>
<dbReference type="AlphaFoldDB" id="A0AAD3CE89"/>
<evidence type="ECO:0000313" key="3">
    <source>
        <dbReference type="Proteomes" id="UP001054902"/>
    </source>
</evidence>
<name>A0AAD3CE89_9STRA</name>
<comment type="caution">
    <text evidence="2">The sequence shown here is derived from an EMBL/GenBank/DDBJ whole genome shotgun (WGS) entry which is preliminary data.</text>
</comment>
<organism evidence="2 3">
    <name type="scientific">Chaetoceros tenuissimus</name>
    <dbReference type="NCBI Taxonomy" id="426638"/>
    <lineage>
        <taxon>Eukaryota</taxon>
        <taxon>Sar</taxon>
        <taxon>Stramenopiles</taxon>
        <taxon>Ochrophyta</taxon>
        <taxon>Bacillariophyta</taxon>
        <taxon>Coscinodiscophyceae</taxon>
        <taxon>Chaetocerotophycidae</taxon>
        <taxon>Chaetocerotales</taxon>
        <taxon>Chaetocerotaceae</taxon>
        <taxon>Chaetoceros</taxon>
    </lineage>
</organism>
<dbReference type="Proteomes" id="UP001054902">
    <property type="component" value="Unassembled WGS sequence"/>
</dbReference>